<organism evidence="2 3">
    <name type="scientific">Eiseniibacteriota bacterium</name>
    <dbReference type="NCBI Taxonomy" id="2212470"/>
    <lineage>
        <taxon>Bacteria</taxon>
        <taxon>Candidatus Eiseniibacteriota</taxon>
    </lineage>
</organism>
<protein>
    <submittedName>
        <fullName evidence="2">PD40 domain-containing protein</fullName>
    </submittedName>
</protein>
<dbReference type="InterPro" id="IPR011042">
    <property type="entry name" value="6-blade_b-propeller_TolB-like"/>
</dbReference>
<comment type="similarity">
    <text evidence="1">Belongs to the TolB family.</text>
</comment>
<sequence length="444" mass="48328">MSPWLESSAHLLPVGRRSGLSVFLRTWALAAVVLVAGVTNRTAASEIADFGNDFHPTMSPDGTRIAFYTYRTGLPDILVVDSHGQLVKNLSDSPDTWDIQPVWSPNGKLIAWSSGANMGELGVRIAREDGELVSDGVRIEGRRTFFGGWSPDSKQIVVSVDDPETRQFAIYVCALDGSAATRVTKAPGSWTAPTFSPDGKTIAAGWKPDRDSESRIQIMRTDGTGVRTLSTAGSATSPAYSPDGKTLVYVSERDGNPELYAIDLTTEVERRLTTSDDPDRFPRFSFDGRSILWCSEANGTSDIWTMDVRGTHLRNLTQSSCWSRCARLSPDGQQMVFESKRDGHSQIYVSDPDGENARALCAGPHTDSTPTWSPNGDWIAFTRKLEDGLDVFICSTDGSGLRNVTNSPGDDANPDVSPSGEWIAFDSTRDEDGAAEIYRVRVDG</sequence>
<reference evidence="2" key="1">
    <citation type="submission" date="2020-04" db="EMBL/GenBank/DDBJ databases">
        <authorList>
            <person name="Zhang T."/>
        </authorList>
    </citation>
    <scope>NUCLEOTIDE SEQUENCE</scope>
    <source>
        <strain evidence="2">HKST-UBA02</strain>
    </source>
</reference>
<comment type="caution">
    <text evidence="2">The sequence shown here is derived from an EMBL/GenBank/DDBJ whole genome shotgun (WGS) entry which is preliminary data.</text>
</comment>
<dbReference type="Pfam" id="PF07676">
    <property type="entry name" value="PD40"/>
    <property type="match status" value="8"/>
</dbReference>
<dbReference type="Proteomes" id="UP000739538">
    <property type="component" value="Unassembled WGS sequence"/>
</dbReference>
<name>A0A956SG82_UNCEI</name>
<proteinExistence type="inferred from homology"/>
<dbReference type="PANTHER" id="PTHR36842">
    <property type="entry name" value="PROTEIN TOLB HOMOLOG"/>
    <property type="match status" value="1"/>
</dbReference>
<gene>
    <name evidence="2" type="ORF">KDA27_25030</name>
</gene>
<reference evidence="2" key="2">
    <citation type="journal article" date="2021" name="Microbiome">
        <title>Successional dynamics and alternative stable states in a saline activated sludge microbial community over 9 years.</title>
        <authorList>
            <person name="Wang Y."/>
            <person name="Ye J."/>
            <person name="Ju F."/>
            <person name="Liu L."/>
            <person name="Boyd J.A."/>
            <person name="Deng Y."/>
            <person name="Parks D.H."/>
            <person name="Jiang X."/>
            <person name="Yin X."/>
            <person name="Woodcroft B.J."/>
            <person name="Tyson G.W."/>
            <person name="Hugenholtz P."/>
            <person name="Polz M.F."/>
            <person name="Zhang T."/>
        </authorList>
    </citation>
    <scope>NUCLEOTIDE SEQUENCE</scope>
    <source>
        <strain evidence="2">HKST-UBA02</strain>
    </source>
</reference>
<evidence type="ECO:0000313" key="3">
    <source>
        <dbReference type="Proteomes" id="UP000739538"/>
    </source>
</evidence>
<dbReference type="EMBL" id="JAGQHS010000260">
    <property type="protein sequence ID" value="MCA9759081.1"/>
    <property type="molecule type" value="Genomic_DNA"/>
</dbReference>
<accession>A0A956SG82</accession>
<evidence type="ECO:0000313" key="2">
    <source>
        <dbReference type="EMBL" id="MCA9759081.1"/>
    </source>
</evidence>
<evidence type="ECO:0000256" key="1">
    <source>
        <dbReference type="ARBA" id="ARBA00009820"/>
    </source>
</evidence>
<dbReference type="SUPFAM" id="SSF82171">
    <property type="entry name" value="DPP6 N-terminal domain-like"/>
    <property type="match status" value="1"/>
</dbReference>
<dbReference type="InterPro" id="IPR011659">
    <property type="entry name" value="WD40"/>
</dbReference>
<dbReference type="PANTHER" id="PTHR36842:SF1">
    <property type="entry name" value="PROTEIN TOLB"/>
    <property type="match status" value="1"/>
</dbReference>
<dbReference type="Gene3D" id="2.120.10.30">
    <property type="entry name" value="TolB, C-terminal domain"/>
    <property type="match status" value="4"/>
</dbReference>
<feature type="non-terminal residue" evidence="2">
    <location>
        <position position="444"/>
    </location>
</feature>
<dbReference type="AlphaFoldDB" id="A0A956SG82"/>